<dbReference type="PROSITE" id="PS50244">
    <property type="entry name" value="S5A_REDUCTASE"/>
    <property type="match status" value="1"/>
</dbReference>
<dbReference type="EMBL" id="AP022620">
    <property type="protein sequence ID" value="BBZ76255.1"/>
    <property type="molecule type" value="Genomic_DNA"/>
</dbReference>
<organism evidence="2 3">
    <name type="scientific">Mycolicibacterium anyangense</name>
    <dbReference type="NCBI Taxonomy" id="1431246"/>
    <lineage>
        <taxon>Bacteria</taxon>
        <taxon>Bacillati</taxon>
        <taxon>Actinomycetota</taxon>
        <taxon>Actinomycetes</taxon>
        <taxon>Mycobacteriales</taxon>
        <taxon>Mycobacteriaceae</taxon>
        <taxon>Mycolicibacterium</taxon>
    </lineage>
</organism>
<name>A0A6N4W6B6_9MYCO</name>
<dbReference type="Pfam" id="PF06966">
    <property type="entry name" value="DUF1295"/>
    <property type="match status" value="1"/>
</dbReference>
<dbReference type="InterPro" id="IPR010721">
    <property type="entry name" value="UstE-like"/>
</dbReference>
<dbReference type="Gene3D" id="1.20.120.1630">
    <property type="match status" value="1"/>
</dbReference>
<keyword evidence="1" id="KW-0472">Membrane</keyword>
<feature type="transmembrane region" description="Helical" evidence="1">
    <location>
        <begin position="89"/>
        <end position="109"/>
    </location>
</feature>
<proteinExistence type="predicted"/>
<feature type="transmembrane region" description="Helical" evidence="1">
    <location>
        <begin position="49"/>
        <end position="68"/>
    </location>
</feature>
<accession>A0A6N4W6B6</accession>
<keyword evidence="1" id="KW-0812">Transmembrane</keyword>
<dbReference type="Proteomes" id="UP000467249">
    <property type="component" value="Chromosome"/>
</dbReference>
<keyword evidence="1" id="KW-1133">Transmembrane helix</keyword>
<dbReference type="KEGG" id="many:MANY_15920"/>
<keyword evidence="3" id="KW-1185">Reference proteome</keyword>
<dbReference type="PANTHER" id="PTHR32251">
    <property type="entry name" value="3-OXO-5-ALPHA-STEROID 4-DEHYDROGENASE"/>
    <property type="match status" value="1"/>
</dbReference>
<sequence>MYFAAIMALSIRVRNQSIVDIFWGPGFVLVAAVSYLASRHSGGDDVRRLVVLALTAIWGLRLGLHIGIRNVGHGQDPRYDAIMSHRSGSLVGFVARKIYLPQAVILFIVSLPVQFAMYQPAALGVVGTLGIAVWVVGFAFEALGDYQLTRFKKDPANAGQIMDRGLWAWTRHPNYFGDVCVWVGLWLLTLGHPAGFGTVVSPLLMGFFLVKVSGKALLEKNMRRSRGPAYDAYVVRTSGFFPRPPRRS</sequence>
<evidence type="ECO:0000313" key="3">
    <source>
        <dbReference type="Proteomes" id="UP000467249"/>
    </source>
</evidence>
<gene>
    <name evidence="2" type="ORF">MANY_15920</name>
</gene>
<dbReference type="RefSeq" id="WP_246224247.1">
    <property type="nucleotide sequence ID" value="NZ_AP022620.1"/>
</dbReference>
<feature type="transmembrane region" description="Helical" evidence="1">
    <location>
        <begin position="175"/>
        <end position="193"/>
    </location>
</feature>
<feature type="transmembrane region" description="Helical" evidence="1">
    <location>
        <begin position="21"/>
        <end position="37"/>
    </location>
</feature>
<protein>
    <submittedName>
        <fullName evidence="2">Membrane protein</fullName>
    </submittedName>
</protein>
<dbReference type="GO" id="GO:0016020">
    <property type="term" value="C:membrane"/>
    <property type="evidence" value="ECO:0007669"/>
    <property type="project" value="TreeGrafter"/>
</dbReference>
<feature type="transmembrane region" description="Helical" evidence="1">
    <location>
        <begin position="121"/>
        <end position="143"/>
    </location>
</feature>
<evidence type="ECO:0000256" key="1">
    <source>
        <dbReference type="SAM" id="Phobius"/>
    </source>
</evidence>
<evidence type="ECO:0000313" key="2">
    <source>
        <dbReference type="EMBL" id="BBZ76255.1"/>
    </source>
</evidence>
<reference evidence="2 3" key="1">
    <citation type="journal article" date="2019" name="Emerg. Microbes Infect.">
        <title>Comprehensive subspecies identification of 175 nontuberculous mycobacteria species based on 7547 genomic profiles.</title>
        <authorList>
            <person name="Matsumoto Y."/>
            <person name="Kinjo T."/>
            <person name="Motooka D."/>
            <person name="Nabeya D."/>
            <person name="Jung N."/>
            <person name="Uechi K."/>
            <person name="Horii T."/>
            <person name="Iida T."/>
            <person name="Fujita J."/>
            <person name="Nakamura S."/>
        </authorList>
    </citation>
    <scope>NUCLEOTIDE SEQUENCE [LARGE SCALE GENOMIC DNA]</scope>
    <source>
        <strain evidence="2 3">JCM 30275</strain>
    </source>
</reference>
<dbReference type="AlphaFoldDB" id="A0A6N4W6B6"/>
<dbReference type="PANTHER" id="PTHR32251:SF17">
    <property type="entry name" value="STEROID 5-ALPHA REDUCTASE C-TERMINAL DOMAIN-CONTAINING PROTEIN"/>
    <property type="match status" value="1"/>
</dbReference>